<protein>
    <submittedName>
        <fullName evidence="1">Uncharacterized protein</fullName>
    </submittedName>
</protein>
<accession>A0AAD3TDU0</accession>
<gene>
    <name evidence="1" type="ORF">Nepgr_028937</name>
</gene>
<dbReference type="EMBL" id="BSYO01000032">
    <property type="protein sequence ID" value="GMH27094.1"/>
    <property type="molecule type" value="Genomic_DNA"/>
</dbReference>
<comment type="caution">
    <text evidence="1">The sequence shown here is derived from an EMBL/GenBank/DDBJ whole genome shotgun (WGS) entry which is preliminary data.</text>
</comment>
<proteinExistence type="predicted"/>
<keyword evidence="2" id="KW-1185">Reference proteome</keyword>
<dbReference type="Proteomes" id="UP001279734">
    <property type="component" value="Unassembled WGS sequence"/>
</dbReference>
<evidence type="ECO:0000313" key="2">
    <source>
        <dbReference type="Proteomes" id="UP001279734"/>
    </source>
</evidence>
<name>A0AAD3TDU0_NEPGR</name>
<dbReference type="AlphaFoldDB" id="A0AAD3TDU0"/>
<sequence>MSLAHCLLIRGIPAASPLFGWYGWDERLAPLDGCPLTRWMAYGLHLDLLVRMPGLADMGDLAPMAQMDILVPSLLSSWLLSVDFGADFSALFVVLPEMPWVFAPVCGPLASPPRLGLSVSLVFVSEYPPIRASRWGSLKPKALISSGAQPSFELGVFSLPPLPPTFNRSSVNRSPDSLALTKLVGPLVDGGCSVCDLVSPMSQCAVLDCVGKVCCHDASVSLPHDPLSRKLWNSDDLVSEFHPVPVEYPWPIISSSASEYSVDVIAPAFIDDPLAYPLVPCQIEQTQMPT</sequence>
<evidence type="ECO:0000313" key="1">
    <source>
        <dbReference type="EMBL" id="GMH27094.1"/>
    </source>
</evidence>
<organism evidence="1 2">
    <name type="scientific">Nepenthes gracilis</name>
    <name type="common">Slender pitcher plant</name>
    <dbReference type="NCBI Taxonomy" id="150966"/>
    <lineage>
        <taxon>Eukaryota</taxon>
        <taxon>Viridiplantae</taxon>
        <taxon>Streptophyta</taxon>
        <taxon>Embryophyta</taxon>
        <taxon>Tracheophyta</taxon>
        <taxon>Spermatophyta</taxon>
        <taxon>Magnoliopsida</taxon>
        <taxon>eudicotyledons</taxon>
        <taxon>Gunneridae</taxon>
        <taxon>Pentapetalae</taxon>
        <taxon>Caryophyllales</taxon>
        <taxon>Nepenthaceae</taxon>
        <taxon>Nepenthes</taxon>
    </lineage>
</organism>
<reference evidence="1" key="1">
    <citation type="submission" date="2023-05" db="EMBL/GenBank/DDBJ databases">
        <title>Nepenthes gracilis genome sequencing.</title>
        <authorList>
            <person name="Fukushima K."/>
        </authorList>
    </citation>
    <scope>NUCLEOTIDE SEQUENCE</scope>
    <source>
        <strain evidence="1">SING2019-196</strain>
    </source>
</reference>